<organism evidence="2 3">
    <name type="scientific">Tepiditoga spiralis</name>
    <dbReference type="NCBI Taxonomy" id="2108365"/>
    <lineage>
        <taxon>Bacteria</taxon>
        <taxon>Thermotogati</taxon>
        <taxon>Thermotogota</taxon>
        <taxon>Thermotogae</taxon>
        <taxon>Petrotogales</taxon>
        <taxon>Petrotogaceae</taxon>
        <taxon>Tepiditoga</taxon>
    </lineage>
</organism>
<evidence type="ECO:0000313" key="3">
    <source>
        <dbReference type="Proteomes" id="UP000516361"/>
    </source>
</evidence>
<reference evidence="2 3" key="1">
    <citation type="submission" date="2018-06" db="EMBL/GenBank/DDBJ databases">
        <title>Genome sequencing of Oceanotoga sp. sy52.</title>
        <authorList>
            <person name="Mori K."/>
        </authorList>
    </citation>
    <scope>NUCLEOTIDE SEQUENCE [LARGE SCALE GENOMIC DNA]</scope>
    <source>
        <strain evidence="3">sy52</strain>
    </source>
</reference>
<evidence type="ECO:0000313" key="2">
    <source>
        <dbReference type="EMBL" id="BBE30030.1"/>
    </source>
</evidence>
<accession>A0A7G1G1H6</accession>
<feature type="chain" id="PRO_5028967934" description="Flagellar assembly protein T N-terminal domain-containing protein" evidence="1">
    <location>
        <begin position="25"/>
        <end position="377"/>
    </location>
</feature>
<keyword evidence="3" id="KW-1185">Reference proteome</keyword>
<dbReference type="PROSITE" id="PS51257">
    <property type="entry name" value="PROKAR_LIPOPROTEIN"/>
    <property type="match status" value="1"/>
</dbReference>
<sequence>MKKLYLLITLIALLFFVSCSPQQSEIPYYQSFSTPQSKVDDTIKITVEGIGYDYNSAETDARLKALQQSVGFKLYGEKKVSNFTLVDKSIFTKTLGYIKSENILSKGPYQSDYYKVEIEFTVSKNIPDDDFFYIIRKMNKPKVGVWLPSKAYKGSLSFEDRSAEIALLSKLKEYGFDVYDTERLNEIIKTKQKDIPQLAKSLKKYGVDVLLTGELYGESTGEVYGLLGARAKVNFKVYWTQTGKIISSYSDERGASDISSMIAVKKAVEDASLVSGDEISKLIIKDWMNQLANGLPMELFINKMNYDQYADFISYLKKSAGIIDIGSKSFEDGYVDVVTNTFLQPEDFYIRILKPYFKNKINIINQSFTQMTVEIKQ</sequence>
<evidence type="ECO:0008006" key="4">
    <source>
        <dbReference type="Google" id="ProtNLM"/>
    </source>
</evidence>
<dbReference type="InParanoid" id="A0A7G1G1H6"/>
<evidence type="ECO:0000256" key="1">
    <source>
        <dbReference type="SAM" id="SignalP"/>
    </source>
</evidence>
<dbReference type="Proteomes" id="UP000516361">
    <property type="component" value="Chromosome"/>
</dbReference>
<dbReference type="RefSeq" id="WP_190615168.1">
    <property type="nucleotide sequence ID" value="NZ_AP018712.1"/>
</dbReference>
<keyword evidence="1" id="KW-0732">Signal</keyword>
<dbReference type="AlphaFoldDB" id="A0A7G1G1H6"/>
<dbReference type="EMBL" id="AP018712">
    <property type="protein sequence ID" value="BBE30030.1"/>
    <property type="molecule type" value="Genomic_DNA"/>
</dbReference>
<name>A0A7G1G1H6_9BACT</name>
<dbReference type="KEGG" id="ocy:OSSY52_01710"/>
<feature type="signal peptide" evidence="1">
    <location>
        <begin position="1"/>
        <end position="24"/>
    </location>
</feature>
<gene>
    <name evidence="2" type="ORF">OSSY52_01710</name>
</gene>
<protein>
    <recommendedName>
        <fullName evidence="4">Flagellar assembly protein T N-terminal domain-containing protein</fullName>
    </recommendedName>
</protein>
<proteinExistence type="predicted"/>